<evidence type="ECO:0000313" key="2">
    <source>
        <dbReference type="EMBL" id="TWV32848.1"/>
    </source>
</evidence>
<accession>A0A5C6IUR4</accession>
<sequence length="203" mass="21096">MNFWGARVASFAVPLGLGLLIGLIGPTAEHWGGRSGAAVGAVFTGGWPWACYAFLVGYFRRSKMESVALAPLGLAIAVVAYYLTKGSLASLDGLDSSGAGSSGIALWGVLAFIFGAPLGLLGNLAQVPGIGGLGFRLLIPLVAFYETSMRLEAESRGPSQVVLGTWTTVRFTAVAVAVALVGHTVWGWWRSRRIRSAGVGVGQ</sequence>
<feature type="transmembrane region" description="Helical" evidence="1">
    <location>
        <begin position="104"/>
        <end position="121"/>
    </location>
</feature>
<feature type="transmembrane region" description="Helical" evidence="1">
    <location>
        <begin position="133"/>
        <end position="151"/>
    </location>
</feature>
<organism evidence="2 3">
    <name type="scientific">Streptomyces misionensis</name>
    <dbReference type="NCBI Taxonomy" id="67331"/>
    <lineage>
        <taxon>Bacteria</taxon>
        <taxon>Bacillati</taxon>
        <taxon>Actinomycetota</taxon>
        <taxon>Actinomycetes</taxon>
        <taxon>Kitasatosporales</taxon>
        <taxon>Streptomycetaceae</taxon>
        <taxon>Streptomyces</taxon>
    </lineage>
</organism>
<reference evidence="2" key="1">
    <citation type="journal article" date="2019" name="Microbiol. Resour. Announc.">
        <title>Draft Genomic Sequences of Streptomyces misionensis and Streptomyces albidoflavus, bacteria applied for phytopathogen biocontrol.</title>
        <authorList>
            <person name="Pylro V."/>
            <person name="Dias A."/>
            <person name="Andreote F."/>
            <person name="Varani A."/>
            <person name="Andreote C."/>
            <person name="Bernardo E."/>
            <person name="Martins T."/>
        </authorList>
    </citation>
    <scope>NUCLEOTIDE SEQUENCE [LARGE SCALE GENOMIC DNA]</scope>
    <source>
        <strain evidence="2">66</strain>
    </source>
</reference>
<keyword evidence="1" id="KW-1133">Transmembrane helix</keyword>
<dbReference type="Proteomes" id="UP000320481">
    <property type="component" value="Unassembled WGS sequence"/>
</dbReference>
<gene>
    <name evidence="2" type="ORF">FRZ03_32320</name>
</gene>
<feature type="transmembrane region" description="Helical" evidence="1">
    <location>
        <begin position="37"/>
        <end position="59"/>
    </location>
</feature>
<dbReference type="EMBL" id="VOGW01000185">
    <property type="protein sequence ID" value="TWV32848.1"/>
    <property type="molecule type" value="Genomic_DNA"/>
</dbReference>
<feature type="transmembrane region" description="Helical" evidence="1">
    <location>
        <begin position="171"/>
        <end position="189"/>
    </location>
</feature>
<evidence type="ECO:0000313" key="3">
    <source>
        <dbReference type="Proteomes" id="UP000320481"/>
    </source>
</evidence>
<feature type="transmembrane region" description="Helical" evidence="1">
    <location>
        <begin position="7"/>
        <end position="25"/>
    </location>
</feature>
<protein>
    <submittedName>
        <fullName evidence="2">Uncharacterized protein</fullName>
    </submittedName>
</protein>
<name>A0A5C6IUR4_9ACTN</name>
<keyword evidence="1" id="KW-0812">Transmembrane</keyword>
<keyword evidence="3" id="KW-1185">Reference proteome</keyword>
<dbReference type="AlphaFoldDB" id="A0A5C6IUR4"/>
<feature type="transmembrane region" description="Helical" evidence="1">
    <location>
        <begin position="66"/>
        <end position="84"/>
    </location>
</feature>
<comment type="caution">
    <text evidence="2">The sequence shown here is derived from an EMBL/GenBank/DDBJ whole genome shotgun (WGS) entry which is preliminary data.</text>
</comment>
<evidence type="ECO:0000256" key="1">
    <source>
        <dbReference type="SAM" id="Phobius"/>
    </source>
</evidence>
<proteinExistence type="predicted"/>
<keyword evidence="1" id="KW-0472">Membrane</keyword>